<protein>
    <recommendedName>
        <fullName evidence="2">Alpha/beta hydrolase fold-3 domain-containing protein</fullName>
    </recommendedName>
</protein>
<keyword evidence="4" id="KW-1185">Reference proteome</keyword>
<dbReference type="Gene3D" id="3.40.50.1820">
    <property type="entry name" value="alpha/beta hydrolase"/>
    <property type="match status" value="1"/>
</dbReference>
<evidence type="ECO:0000313" key="3">
    <source>
        <dbReference type="EMBL" id="KAE8237812.1"/>
    </source>
</evidence>
<feature type="non-terminal residue" evidence="3">
    <location>
        <position position="1"/>
    </location>
</feature>
<dbReference type="Proteomes" id="UP000077521">
    <property type="component" value="Unassembled WGS sequence"/>
</dbReference>
<dbReference type="GO" id="GO:0016787">
    <property type="term" value="F:hydrolase activity"/>
    <property type="evidence" value="ECO:0007669"/>
    <property type="project" value="UniProtKB-KW"/>
</dbReference>
<dbReference type="EMBL" id="LWDF02001626">
    <property type="protein sequence ID" value="KAE8237812.1"/>
    <property type="molecule type" value="Genomic_DNA"/>
</dbReference>
<dbReference type="InterPro" id="IPR050300">
    <property type="entry name" value="GDXG_lipolytic_enzyme"/>
</dbReference>
<evidence type="ECO:0000259" key="2">
    <source>
        <dbReference type="Pfam" id="PF07859"/>
    </source>
</evidence>
<keyword evidence="1" id="KW-0378">Hydrolase</keyword>
<name>A0A8T8SEF4_9BASI</name>
<dbReference type="InterPro" id="IPR029058">
    <property type="entry name" value="AB_hydrolase_fold"/>
</dbReference>
<sequence>LTSYGTVSGLAPHLHAAPEKHGIAVVSADYRPAPQARMPSILSDISDALHFLQSPKFDPRTGEKLDTSRIALSGSSAGGWLAWLVGTGCGFEAGGVKAPLLDSIHGIAAIYPITSLTNDFWLKK</sequence>
<reference evidence="3" key="1">
    <citation type="submission" date="2016-04" db="EMBL/GenBank/DDBJ databases">
        <authorList>
            <person name="Nguyen H.D."/>
            <person name="Samba Siva P."/>
            <person name="Cullis J."/>
            <person name="Levesque C.A."/>
            <person name="Hambleton S."/>
        </authorList>
    </citation>
    <scope>NUCLEOTIDE SEQUENCE</scope>
    <source>
        <strain evidence="3">DAOMC 236416</strain>
    </source>
</reference>
<accession>A0A8T8SEF4</accession>
<dbReference type="PANTHER" id="PTHR48081">
    <property type="entry name" value="AB HYDROLASE SUPERFAMILY PROTEIN C4A8.06C"/>
    <property type="match status" value="1"/>
</dbReference>
<evidence type="ECO:0000313" key="4">
    <source>
        <dbReference type="Proteomes" id="UP000077521"/>
    </source>
</evidence>
<proteinExistence type="predicted"/>
<dbReference type="Pfam" id="PF07859">
    <property type="entry name" value="Abhydrolase_3"/>
    <property type="match status" value="1"/>
</dbReference>
<evidence type="ECO:0000256" key="1">
    <source>
        <dbReference type="ARBA" id="ARBA00022801"/>
    </source>
</evidence>
<dbReference type="InterPro" id="IPR013094">
    <property type="entry name" value="AB_hydrolase_3"/>
</dbReference>
<gene>
    <name evidence="3" type="ORF">A4X13_0g8630</name>
</gene>
<comment type="caution">
    <text evidence="3">The sequence shown here is derived from an EMBL/GenBank/DDBJ whole genome shotgun (WGS) entry which is preliminary data.</text>
</comment>
<organism evidence="3 4">
    <name type="scientific">Tilletia indica</name>
    <dbReference type="NCBI Taxonomy" id="43049"/>
    <lineage>
        <taxon>Eukaryota</taxon>
        <taxon>Fungi</taxon>
        <taxon>Dikarya</taxon>
        <taxon>Basidiomycota</taxon>
        <taxon>Ustilaginomycotina</taxon>
        <taxon>Exobasidiomycetes</taxon>
        <taxon>Tilletiales</taxon>
        <taxon>Tilletiaceae</taxon>
        <taxon>Tilletia</taxon>
    </lineage>
</organism>
<dbReference type="SUPFAM" id="SSF53474">
    <property type="entry name" value="alpha/beta-Hydrolases"/>
    <property type="match status" value="1"/>
</dbReference>
<dbReference type="AlphaFoldDB" id="A0A8T8SEF4"/>
<feature type="domain" description="Alpha/beta hydrolase fold-3" evidence="2">
    <location>
        <begin position="20"/>
        <end position="116"/>
    </location>
</feature>
<reference evidence="3" key="2">
    <citation type="journal article" date="2019" name="IMA Fungus">
        <title>Genome sequencing and comparison of five Tilletia species to identify candidate genes for the detection of regulated species infecting wheat.</title>
        <authorList>
            <person name="Nguyen H.D.T."/>
            <person name="Sultana T."/>
            <person name="Kesanakurti P."/>
            <person name="Hambleton S."/>
        </authorList>
    </citation>
    <scope>NUCLEOTIDE SEQUENCE</scope>
    <source>
        <strain evidence="3">DAOMC 236416</strain>
    </source>
</reference>